<evidence type="ECO:0000256" key="8">
    <source>
        <dbReference type="ARBA" id="ARBA00022977"/>
    </source>
</evidence>
<comment type="pathway">
    <text evidence="11">Cofactor biosynthesis; thiamine diphosphate biosynthesis.</text>
</comment>
<keyword evidence="3 11" id="KW-0820">tRNA-binding</keyword>
<dbReference type="PROSITE" id="PS51165">
    <property type="entry name" value="THUMP"/>
    <property type="match status" value="1"/>
</dbReference>
<comment type="function">
    <text evidence="11">Catalyzes the ATP-dependent transfer of a sulfur to tRNA to produce 4-thiouridine in position 8 of tRNAs, which functions as a near-UV photosensor. Also catalyzes the transfer of sulfur to the sulfur carrier protein ThiS, forming ThiS-thiocarboxylate. This is a step in the synthesis of thiazole, in the thiamine biosynthesis pathway. The sulfur is donated as persulfide by IscS.</text>
</comment>
<dbReference type="SUPFAM" id="SSF143437">
    <property type="entry name" value="THUMP domain-like"/>
    <property type="match status" value="1"/>
</dbReference>
<dbReference type="STRING" id="195064.SAMN05421721_10227"/>
<dbReference type="Pfam" id="PF22025">
    <property type="entry name" value="ThiI_fer"/>
    <property type="match status" value="1"/>
</dbReference>
<evidence type="ECO:0000256" key="6">
    <source>
        <dbReference type="ARBA" id="ARBA00022840"/>
    </source>
</evidence>
<dbReference type="Pfam" id="PF00581">
    <property type="entry name" value="Rhodanese"/>
    <property type="match status" value="1"/>
</dbReference>
<dbReference type="EC" id="2.8.1.4" evidence="11"/>
<dbReference type="InterPro" id="IPR049961">
    <property type="entry name" value="ThiI_N"/>
</dbReference>
<keyword evidence="2 11" id="KW-0963">Cytoplasm</keyword>
<dbReference type="InterPro" id="IPR003720">
    <property type="entry name" value="tRNA_STrfase"/>
</dbReference>
<dbReference type="InterPro" id="IPR050102">
    <property type="entry name" value="tRNA_sulfurtransferase_ThiI"/>
</dbReference>
<comment type="similarity">
    <text evidence="11">Belongs to the ThiI family.</text>
</comment>
<evidence type="ECO:0000313" key="15">
    <source>
        <dbReference type="Proteomes" id="UP000199556"/>
    </source>
</evidence>
<evidence type="ECO:0000256" key="4">
    <source>
        <dbReference type="ARBA" id="ARBA00022679"/>
    </source>
</evidence>
<evidence type="ECO:0000256" key="2">
    <source>
        <dbReference type="ARBA" id="ARBA00022490"/>
    </source>
</evidence>
<dbReference type="InterPro" id="IPR049962">
    <property type="entry name" value="THUMP_ThiI"/>
</dbReference>
<reference evidence="14 15" key="1">
    <citation type="submission" date="2016-10" db="EMBL/GenBank/DDBJ databases">
        <authorList>
            <person name="de Groot N.N."/>
        </authorList>
    </citation>
    <scope>NUCLEOTIDE SEQUENCE [LARGE SCALE GENOMIC DNA]</scope>
    <source>
        <strain evidence="14 15">DSM 4180</strain>
    </source>
</reference>
<sequence>MPIHMTENALPIIIRQAPEMHLKSWRTRRKFRNALRRNLRAALADIPHSLRVNQGRLLLRTPEPEAAAEVLPRIFGISSFSPVEAVVQGEVEAICRVARERFTEVVQGRTYAVRCVRQGEARFSTQDIERRVGAALDGPGQVNLDHPEVVVGVELQPDGAHLHARRIPGAGGLPVGVQGRALALLSGGFDSAVAAWYAMRRGAAVDFVFCNVGGAAHEHLVVQVARLLSERWAAGTRPRLFVVDFREPVEDLKSRLPAELWQVLIKRLMYRAACGIAHRIQAQALVTGEALSQVSSQTLSNLNSIDVASDLPVLRPLIGFDKQEIMDRAREIGTFALSEGVPEFCALTHARPAVSTRRDRIDHHESRLDGALLRRAVEAARERDLLALSDEELVDPGIFTDTLPAGARILDCRPRSQYREWHLPGAENHPADELAEGFGRLPKEDPYLLYCSRGTQAAVLAERLQAAGYRAQAFRGDLARLKRTWTHSGADTPA</sequence>
<dbReference type="GO" id="GO:0005829">
    <property type="term" value="C:cytosol"/>
    <property type="evidence" value="ECO:0007669"/>
    <property type="project" value="TreeGrafter"/>
</dbReference>
<keyword evidence="7 11" id="KW-0694">RNA-binding</keyword>
<comment type="subcellular location">
    <subcellularLocation>
        <location evidence="1 11">Cytoplasm</location>
    </subcellularLocation>
</comment>
<dbReference type="UniPathway" id="UPA00060"/>
<feature type="binding site" evidence="11">
    <location>
        <position position="266"/>
    </location>
    <ligand>
        <name>ATP</name>
        <dbReference type="ChEBI" id="CHEBI:30616"/>
    </ligand>
</feature>
<dbReference type="SMART" id="SM00450">
    <property type="entry name" value="RHOD"/>
    <property type="match status" value="1"/>
</dbReference>
<dbReference type="SUPFAM" id="SSF52402">
    <property type="entry name" value="Adenine nucleotide alpha hydrolases-like"/>
    <property type="match status" value="1"/>
</dbReference>
<dbReference type="Pfam" id="PF02926">
    <property type="entry name" value="THUMP"/>
    <property type="match status" value="1"/>
</dbReference>
<dbReference type="GO" id="GO:0004810">
    <property type="term" value="F:CCA tRNA nucleotidyltransferase activity"/>
    <property type="evidence" value="ECO:0007669"/>
    <property type="project" value="InterPro"/>
</dbReference>
<dbReference type="GO" id="GO:0005524">
    <property type="term" value="F:ATP binding"/>
    <property type="evidence" value="ECO:0007669"/>
    <property type="project" value="UniProtKB-UniRule"/>
</dbReference>
<evidence type="ECO:0000313" key="14">
    <source>
        <dbReference type="EMBL" id="SFM28627.1"/>
    </source>
</evidence>
<evidence type="ECO:0000256" key="7">
    <source>
        <dbReference type="ARBA" id="ARBA00022884"/>
    </source>
</evidence>
<feature type="binding site" evidence="11">
    <location>
        <begin position="184"/>
        <end position="185"/>
    </location>
    <ligand>
        <name>ATP</name>
        <dbReference type="ChEBI" id="CHEBI:30616"/>
    </ligand>
</feature>
<dbReference type="SUPFAM" id="SSF52821">
    <property type="entry name" value="Rhodanese/Cell cycle control phosphatase"/>
    <property type="match status" value="1"/>
</dbReference>
<dbReference type="InterPro" id="IPR014729">
    <property type="entry name" value="Rossmann-like_a/b/a_fold"/>
</dbReference>
<dbReference type="Proteomes" id="UP000199556">
    <property type="component" value="Unassembled WGS sequence"/>
</dbReference>
<dbReference type="InterPro" id="IPR036873">
    <property type="entry name" value="Rhodanese-like_dom_sf"/>
</dbReference>
<evidence type="ECO:0000256" key="3">
    <source>
        <dbReference type="ARBA" id="ARBA00022555"/>
    </source>
</evidence>
<dbReference type="PROSITE" id="PS50206">
    <property type="entry name" value="RHODANESE_3"/>
    <property type="match status" value="1"/>
</dbReference>
<dbReference type="SMART" id="SM00981">
    <property type="entry name" value="THUMP"/>
    <property type="match status" value="1"/>
</dbReference>
<dbReference type="GO" id="GO:0002937">
    <property type="term" value="P:tRNA 4-thiouridine biosynthesis"/>
    <property type="evidence" value="ECO:0007669"/>
    <property type="project" value="TreeGrafter"/>
</dbReference>
<dbReference type="Gene3D" id="3.30.2130.30">
    <property type="match status" value="1"/>
</dbReference>
<dbReference type="Gene3D" id="3.40.250.10">
    <property type="entry name" value="Rhodanese-like domain"/>
    <property type="match status" value="1"/>
</dbReference>
<evidence type="ECO:0000259" key="12">
    <source>
        <dbReference type="PROSITE" id="PS50206"/>
    </source>
</evidence>
<evidence type="ECO:0000256" key="11">
    <source>
        <dbReference type="HAMAP-Rule" id="MF_00021"/>
    </source>
</evidence>
<dbReference type="Gene3D" id="3.40.50.620">
    <property type="entry name" value="HUPs"/>
    <property type="match status" value="1"/>
</dbReference>
<comment type="catalytic activity">
    <reaction evidence="11">
        <text>[ThiS sulfur-carrier protein]-C-terminal Gly-Gly-AMP + S-sulfanyl-L-cysteinyl-[cysteine desulfurase] + AH2 = [ThiS sulfur-carrier protein]-C-terminal-Gly-aminoethanethioate + L-cysteinyl-[cysteine desulfurase] + A + AMP + 2 H(+)</text>
        <dbReference type="Rhea" id="RHEA:43340"/>
        <dbReference type="Rhea" id="RHEA-COMP:12157"/>
        <dbReference type="Rhea" id="RHEA-COMP:12158"/>
        <dbReference type="Rhea" id="RHEA-COMP:12910"/>
        <dbReference type="Rhea" id="RHEA-COMP:19908"/>
        <dbReference type="ChEBI" id="CHEBI:13193"/>
        <dbReference type="ChEBI" id="CHEBI:15378"/>
        <dbReference type="ChEBI" id="CHEBI:17499"/>
        <dbReference type="ChEBI" id="CHEBI:29950"/>
        <dbReference type="ChEBI" id="CHEBI:61963"/>
        <dbReference type="ChEBI" id="CHEBI:90618"/>
        <dbReference type="ChEBI" id="CHEBI:232372"/>
        <dbReference type="ChEBI" id="CHEBI:456215"/>
    </reaction>
</comment>
<keyword evidence="9" id="KW-1015">Disulfide bond</keyword>
<dbReference type="CDD" id="cd00158">
    <property type="entry name" value="RHOD"/>
    <property type="match status" value="1"/>
</dbReference>
<feature type="binding site" evidence="11">
    <location>
        <position position="288"/>
    </location>
    <ligand>
        <name>ATP</name>
        <dbReference type="ChEBI" id="CHEBI:30616"/>
    </ligand>
</feature>
<evidence type="ECO:0000256" key="1">
    <source>
        <dbReference type="ARBA" id="ARBA00004496"/>
    </source>
</evidence>
<keyword evidence="15" id="KW-1185">Reference proteome</keyword>
<dbReference type="InterPro" id="IPR001763">
    <property type="entry name" value="Rhodanese-like_dom"/>
</dbReference>
<keyword evidence="10" id="KW-0676">Redox-active center</keyword>
<dbReference type="AlphaFoldDB" id="A0A1I4PLI9"/>
<dbReference type="EMBL" id="FOUO01000002">
    <property type="protein sequence ID" value="SFM28627.1"/>
    <property type="molecule type" value="Genomic_DNA"/>
</dbReference>
<dbReference type="CDD" id="cd01712">
    <property type="entry name" value="PPase_ThiI"/>
    <property type="match status" value="1"/>
</dbReference>
<protein>
    <recommendedName>
        <fullName evidence="11">tRNA sulfurtransferase</fullName>
        <ecNumber evidence="11">2.8.1.4</ecNumber>
    </recommendedName>
    <alternativeName>
        <fullName evidence="11">Sulfur carrier protein ThiS sulfurtransferase</fullName>
    </alternativeName>
    <alternativeName>
        <fullName evidence="11">Thiamine biosynthesis protein ThiI</fullName>
    </alternativeName>
    <alternativeName>
        <fullName evidence="11">tRNA 4-thiouridine synthase</fullName>
    </alternativeName>
</protein>
<feature type="domain" description="Rhodanese" evidence="12">
    <location>
        <begin position="403"/>
        <end position="490"/>
    </location>
</feature>
<proteinExistence type="inferred from homology"/>
<feature type="domain" description="THUMP" evidence="13">
    <location>
        <begin position="65"/>
        <end position="166"/>
    </location>
</feature>
<gene>
    <name evidence="11" type="primary">thiI</name>
    <name evidence="14" type="ORF">SAMN05421721_10227</name>
</gene>
<name>A0A1I4PLI9_ECTMO</name>
<dbReference type="HAMAP" id="MF_00021">
    <property type="entry name" value="ThiI"/>
    <property type="match status" value="1"/>
</dbReference>
<organism evidence="14 15">
    <name type="scientific">Ectothiorhodospira mobilis</name>
    <dbReference type="NCBI Taxonomy" id="195064"/>
    <lineage>
        <taxon>Bacteria</taxon>
        <taxon>Pseudomonadati</taxon>
        <taxon>Pseudomonadota</taxon>
        <taxon>Gammaproteobacteria</taxon>
        <taxon>Chromatiales</taxon>
        <taxon>Ectothiorhodospiraceae</taxon>
        <taxon>Ectothiorhodospira</taxon>
    </lineage>
</organism>
<feature type="binding site" evidence="11">
    <location>
        <position position="297"/>
    </location>
    <ligand>
        <name>ATP</name>
        <dbReference type="ChEBI" id="CHEBI:30616"/>
    </ligand>
</feature>
<keyword evidence="5 11" id="KW-0547">Nucleotide-binding</keyword>
<evidence type="ECO:0000259" key="13">
    <source>
        <dbReference type="PROSITE" id="PS51165"/>
    </source>
</evidence>
<dbReference type="GO" id="GO:0052837">
    <property type="term" value="P:thiazole biosynthetic process"/>
    <property type="evidence" value="ECO:0007669"/>
    <property type="project" value="TreeGrafter"/>
</dbReference>
<dbReference type="InterPro" id="IPR020536">
    <property type="entry name" value="ThiI_AANH"/>
</dbReference>
<dbReference type="CDD" id="cd11716">
    <property type="entry name" value="THUMP_ThiI"/>
    <property type="match status" value="1"/>
</dbReference>
<keyword evidence="8 11" id="KW-0784">Thiamine biosynthesis</keyword>
<dbReference type="PANTHER" id="PTHR43209">
    <property type="entry name" value="TRNA SULFURTRANSFERASE"/>
    <property type="match status" value="1"/>
</dbReference>
<feature type="active site" description="Cysteine persulfide intermediate" evidence="11">
    <location>
        <position position="451"/>
    </location>
</feature>
<evidence type="ECO:0000256" key="9">
    <source>
        <dbReference type="ARBA" id="ARBA00023157"/>
    </source>
</evidence>
<evidence type="ECO:0000256" key="5">
    <source>
        <dbReference type="ARBA" id="ARBA00022741"/>
    </source>
</evidence>
<keyword evidence="4 11" id="KW-0808">Transferase</keyword>
<dbReference type="GO" id="GO:0140741">
    <property type="term" value="F:tRNA-uracil-4 sulfurtransferase activity"/>
    <property type="evidence" value="ECO:0007669"/>
    <property type="project" value="UniProtKB-EC"/>
</dbReference>
<keyword evidence="6 11" id="KW-0067">ATP-binding</keyword>
<dbReference type="GO" id="GO:0009228">
    <property type="term" value="P:thiamine biosynthetic process"/>
    <property type="evidence" value="ECO:0007669"/>
    <property type="project" value="UniProtKB-KW"/>
</dbReference>
<dbReference type="InterPro" id="IPR004114">
    <property type="entry name" value="THUMP_dom"/>
</dbReference>
<dbReference type="InterPro" id="IPR054173">
    <property type="entry name" value="ThiI_fer"/>
</dbReference>
<accession>A0A1I4PLI9</accession>
<comment type="caution">
    <text evidence="11">Lacks conserved residue(s) required for the propagation of feature annotation.</text>
</comment>
<dbReference type="PANTHER" id="PTHR43209:SF1">
    <property type="entry name" value="TRNA SULFURTRANSFERASE"/>
    <property type="match status" value="1"/>
</dbReference>
<dbReference type="GO" id="GO:0009229">
    <property type="term" value="P:thiamine diphosphate biosynthetic process"/>
    <property type="evidence" value="ECO:0007669"/>
    <property type="project" value="UniProtKB-UniRule"/>
</dbReference>
<dbReference type="NCBIfam" id="TIGR00342">
    <property type="entry name" value="tRNA uracil 4-sulfurtransferase ThiI"/>
    <property type="match status" value="1"/>
</dbReference>
<dbReference type="Pfam" id="PF02568">
    <property type="entry name" value="ThiI"/>
    <property type="match status" value="1"/>
</dbReference>
<comment type="catalytic activity">
    <reaction evidence="11">
        <text>[ThiI sulfur-carrier protein]-S-sulfanyl-L-cysteine + a uridine in tRNA + 2 reduced [2Fe-2S]-[ferredoxin] + ATP + H(+) = [ThiI sulfur-carrier protein]-L-cysteine + a 4-thiouridine in tRNA + 2 oxidized [2Fe-2S]-[ferredoxin] + AMP + diphosphate</text>
        <dbReference type="Rhea" id="RHEA:24176"/>
        <dbReference type="Rhea" id="RHEA-COMP:10000"/>
        <dbReference type="Rhea" id="RHEA-COMP:10001"/>
        <dbReference type="Rhea" id="RHEA-COMP:13337"/>
        <dbReference type="Rhea" id="RHEA-COMP:13338"/>
        <dbReference type="Rhea" id="RHEA-COMP:13339"/>
        <dbReference type="Rhea" id="RHEA-COMP:13340"/>
        <dbReference type="ChEBI" id="CHEBI:15378"/>
        <dbReference type="ChEBI" id="CHEBI:29950"/>
        <dbReference type="ChEBI" id="CHEBI:30616"/>
        <dbReference type="ChEBI" id="CHEBI:33019"/>
        <dbReference type="ChEBI" id="CHEBI:33737"/>
        <dbReference type="ChEBI" id="CHEBI:33738"/>
        <dbReference type="ChEBI" id="CHEBI:61963"/>
        <dbReference type="ChEBI" id="CHEBI:65315"/>
        <dbReference type="ChEBI" id="CHEBI:136798"/>
        <dbReference type="ChEBI" id="CHEBI:456215"/>
        <dbReference type="EC" id="2.8.1.4"/>
    </reaction>
</comment>
<evidence type="ECO:0000256" key="10">
    <source>
        <dbReference type="ARBA" id="ARBA00023284"/>
    </source>
</evidence>
<dbReference type="GO" id="GO:0000049">
    <property type="term" value="F:tRNA binding"/>
    <property type="evidence" value="ECO:0007669"/>
    <property type="project" value="UniProtKB-UniRule"/>
</dbReference>